<proteinExistence type="predicted"/>
<dbReference type="SMART" id="SM00530">
    <property type="entry name" value="HTH_XRE"/>
    <property type="match status" value="1"/>
</dbReference>
<comment type="caution">
    <text evidence="2">The sequence shown here is derived from an EMBL/GenBank/DDBJ whole genome shotgun (WGS) entry which is preliminary data.</text>
</comment>
<dbReference type="GO" id="GO:0003677">
    <property type="term" value="F:DNA binding"/>
    <property type="evidence" value="ECO:0007669"/>
    <property type="project" value="InterPro"/>
</dbReference>
<dbReference type="Proteomes" id="UP000253594">
    <property type="component" value="Unassembled WGS sequence"/>
</dbReference>
<dbReference type="EMBL" id="QORE01000663">
    <property type="protein sequence ID" value="RCI73277.1"/>
    <property type="molecule type" value="Genomic_DNA"/>
</dbReference>
<dbReference type="RefSeq" id="WP_031634029.1">
    <property type="nucleotide sequence ID" value="NZ_BSAZ01000057.1"/>
</dbReference>
<dbReference type="AlphaFoldDB" id="A0A367M719"/>
<gene>
    <name evidence="2" type="ORF">DT376_19210</name>
</gene>
<dbReference type="CDD" id="cd00093">
    <property type="entry name" value="HTH_XRE"/>
    <property type="match status" value="1"/>
</dbReference>
<name>A0A367M719_PSEAI</name>
<evidence type="ECO:0000313" key="2">
    <source>
        <dbReference type="EMBL" id="RCI73277.1"/>
    </source>
</evidence>
<evidence type="ECO:0000313" key="3">
    <source>
        <dbReference type="Proteomes" id="UP000253594"/>
    </source>
</evidence>
<reference evidence="2 3" key="1">
    <citation type="submission" date="2018-07" db="EMBL/GenBank/DDBJ databases">
        <title>Mechanisms of high-level aminoglycoside resistance among Gram-negative pathogens in Brazil.</title>
        <authorList>
            <person name="Ballaben A.S."/>
            <person name="Darini A.L.C."/>
            <person name="Doi Y."/>
        </authorList>
    </citation>
    <scope>NUCLEOTIDE SEQUENCE [LARGE SCALE GENOMIC DNA]</scope>
    <source>
        <strain evidence="2 3">B2-305</strain>
    </source>
</reference>
<organism evidence="2 3">
    <name type="scientific">Pseudomonas aeruginosa</name>
    <dbReference type="NCBI Taxonomy" id="287"/>
    <lineage>
        <taxon>Bacteria</taxon>
        <taxon>Pseudomonadati</taxon>
        <taxon>Pseudomonadota</taxon>
        <taxon>Gammaproteobacteria</taxon>
        <taxon>Pseudomonadales</taxon>
        <taxon>Pseudomonadaceae</taxon>
        <taxon>Pseudomonas</taxon>
    </lineage>
</organism>
<protein>
    <submittedName>
        <fullName evidence="2">XRE family transcriptional regulator</fullName>
    </submittedName>
</protein>
<dbReference type="Pfam" id="PF01381">
    <property type="entry name" value="HTH_3"/>
    <property type="match status" value="1"/>
</dbReference>
<dbReference type="InterPro" id="IPR001387">
    <property type="entry name" value="Cro/C1-type_HTH"/>
</dbReference>
<dbReference type="Gene3D" id="1.10.260.40">
    <property type="entry name" value="lambda repressor-like DNA-binding domains"/>
    <property type="match status" value="1"/>
</dbReference>
<accession>A0A367M719</accession>
<feature type="domain" description="HTH cro/C1-type" evidence="1">
    <location>
        <begin position="19"/>
        <end position="73"/>
    </location>
</feature>
<sequence length="85" mass="9510">MSKAKKSPLSHNIAFGLVVAELRRGRRMSQDRLSEAANFDRTSISLLERGLRSPTLDTVICLCRALEIPYSQLAALVEKKLEELP</sequence>
<dbReference type="SUPFAM" id="SSF47413">
    <property type="entry name" value="lambda repressor-like DNA-binding domains"/>
    <property type="match status" value="1"/>
</dbReference>
<dbReference type="PROSITE" id="PS50943">
    <property type="entry name" value="HTH_CROC1"/>
    <property type="match status" value="1"/>
</dbReference>
<evidence type="ECO:0000259" key="1">
    <source>
        <dbReference type="PROSITE" id="PS50943"/>
    </source>
</evidence>
<dbReference type="InterPro" id="IPR010982">
    <property type="entry name" value="Lambda_DNA-bd_dom_sf"/>
</dbReference>